<accession>A0A9N7FYR2</accession>
<dbReference type="Proteomes" id="UP000006160">
    <property type="component" value="Plasmid pCLG1"/>
</dbReference>
<sequence length="110" mass="12825">MIKRLNCWCKNLSAPVIYNISVINYIDLCIKFILQYNVDDKTITKNCDIKKGEKKGFFLPKKSCNVCLNILDCSLYTTRLIHHECVEERNNICYHIQGTPKHPTCIKKIC</sequence>
<dbReference type="AlphaFoldDB" id="A0A9N7FYR2"/>
<protein>
    <submittedName>
        <fullName evidence="1">Uncharacterized protein</fullName>
    </submittedName>
</protein>
<name>A0A9N7FYR2_CLOBO</name>
<evidence type="ECO:0000313" key="2">
    <source>
        <dbReference type="Proteomes" id="UP000006160"/>
    </source>
</evidence>
<gene>
    <name evidence="1" type="ORF">CLG_0006</name>
</gene>
<keyword evidence="1" id="KW-0614">Plasmid</keyword>
<geneLocation type="plasmid" evidence="1 2">
    <name>pCLG1</name>
</geneLocation>
<evidence type="ECO:0000313" key="1">
    <source>
        <dbReference type="EMBL" id="ACT33639.1"/>
    </source>
</evidence>
<organism evidence="1 2">
    <name type="scientific">Clostridium botulinum D str. 1873</name>
    <dbReference type="NCBI Taxonomy" id="592027"/>
    <lineage>
        <taxon>Bacteria</taxon>
        <taxon>Bacillati</taxon>
        <taxon>Bacillota</taxon>
        <taxon>Clostridia</taxon>
        <taxon>Eubacteriales</taxon>
        <taxon>Clostridiaceae</taxon>
        <taxon>Clostridium</taxon>
    </lineage>
</organism>
<reference evidence="1 2" key="1">
    <citation type="submission" date="2009-06" db="EMBL/GenBank/DDBJ databases">
        <authorList>
            <person name="Shrivastava S."/>
            <person name="Brinkac L.B."/>
            <person name="Brown J.L."/>
            <person name="Bruce D.B."/>
            <person name="Detter C."/>
            <person name="Green L.D."/>
            <person name="Munk C.A."/>
            <person name="Rogers Y.C."/>
            <person name="Tapia R."/>
            <person name="Saunders E.S."/>
            <person name="Sims D.R."/>
            <person name="Smith L.A."/>
            <person name="Smith T.J."/>
            <person name="Sutton G."/>
            <person name="Brettin T."/>
        </authorList>
    </citation>
    <scope>NUCLEOTIDE SEQUENCE [LARGE SCALE GENOMIC DNA]</scope>
    <source>
        <strain evidence="2">D str. 1873</strain>
        <plasmid evidence="1 2">pCLG1</plasmid>
    </source>
</reference>
<dbReference type="RefSeq" id="WP_012669497.1">
    <property type="nucleotide sequence ID" value="NC_012946.1"/>
</dbReference>
<dbReference type="GeneID" id="66320169"/>
<dbReference type="EMBL" id="CP001659">
    <property type="protein sequence ID" value="ACT33639.1"/>
    <property type="molecule type" value="Genomic_DNA"/>
</dbReference>
<proteinExistence type="predicted"/>